<dbReference type="EC" id="2.7.1.4" evidence="5"/>
<dbReference type="RefSeq" id="WP_008292810.1">
    <property type="nucleotide sequence ID" value="NZ_CM002299.1"/>
</dbReference>
<dbReference type="EMBL" id="AAOA02000002">
    <property type="protein sequence ID" value="EAQ97994.1"/>
    <property type="molecule type" value="Genomic_DNA"/>
</dbReference>
<evidence type="ECO:0000256" key="3">
    <source>
        <dbReference type="ARBA" id="ARBA00022777"/>
    </source>
</evidence>
<dbReference type="OrthoDB" id="9813569at2"/>
<dbReference type="SUPFAM" id="SSF53613">
    <property type="entry name" value="Ribokinase-like"/>
    <property type="match status" value="1"/>
</dbReference>
<proteinExistence type="inferred from homology"/>
<evidence type="ECO:0000313" key="6">
    <source>
        <dbReference type="Proteomes" id="UP000019205"/>
    </source>
</evidence>
<dbReference type="Pfam" id="PF00294">
    <property type="entry name" value="PfkB"/>
    <property type="match status" value="1"/>
</dbReference>
<evidence type="ECO:0000259" key="4">
    <source>
        <dbReference type="Pfam" id="PF00294"/>
    </source>
</evidence>
<dbReference type="HOGENOM" id="CLU_027634_5_1_6"/>
<evidence type="ECO:0000256" key="2">
    <source>
        <dbReference type="ARBA" id="ARBA00022679"/>
    </source>
</evidence>
<dbReference type="eggNOG" id="COG0524">
    <property type="taxonomic scope" value="Bacteria"/>
</dbReference>
<keyword evidence="6" id="KW-1185">Reference proteome</keyword>
<gene>
    <name evidence="5" type="ORF">KT71_02067</name>
</gene>
<dbReference type="CDD" id="cd01168">
    <property type="entry name" value="adenosine_kinase"/>
    <property type="match status" value="1"/>
</dbReference>
<dbReference type="STRING" id="314285.KT71_02067"/>
<comment type="caution">
    <text evidence="5">The sequence shown here is derived from an EMBL/GenBank/DDBJ whole genome shotgun (WGS) entry which is preliminary data.</text>
</comment>
<dbReference type="Gene3D" id="3.40.1190.20">
    <property type="match status" value="1"/>
</dbReference>
<comment type="similarity">
    <text evidence="1">Belongs to the carbohydrate kinase PfkB family.</text>
</comment>
<dbReference type="Gene3D" id="3.30.1110.10">
    <property type="match status" value="1"/>
</dbReference>
<dbReference type="PANTHER" id="PTHR43320">
    <property type="entry name" value="SUGAR KINASE"/>
    <property type="match status" value="1"/>
</dbReference>
<feature type="domain" description="Carbohydrate kinase PfkB" evidence="4">
    <location>
        <begin position="57"/>
        <end position="317"/>
    </location>
</feature>
<dbReference type="InterPro" id="IPR002173">
    <property type="entry name" value="Carboh/pur_kinase_PfkB_CS"/>
</dbReference>
<sequence>MKQFKVYGLGAALVDTEIRVDDALLAELGVEKGLMTLVDGNRRGELLRALDGHLVEASHASGGSAGNSVIATALFGGNCFMSCRVADDADGRIYLSDLRDAGVSFPPPANTDDPTGKCLVLVTPDAERSMNSFLGASEGLSIDQLDPDAIANSEYVYLEGYQVSSETGLAAAIRAREIAREAGVPVALSFSDPGMVEFFPEQFRKMVGAGVDLVFANEAEAKSWTGMSTLADAVEAMKDTATRFVITRGGDGALCFDGEQLHDIPVHTVDAIDSNGAGDMFAGAFLYALTEGEDFPTAGRFAAYASGIVVSQWGPRLAPEQYGTLRDTFFGKN</sequence>
<reference evidence="5 6" key="2">
    <citation type="journal article" date="2009" name="PLoS ONE">
        <title>The photosynthetic apparatus and its regulation in the aerobic gammaproteobacterium Congregibacter litoralis gen. nov., sp. nov.</title>
        <authorList>
            <person name="Spring S."/>
            <person name="Lunsdorf H."/>
            <person name="Fuchs B.M."/>
            <person name="Tindall B.J."/>
        </authorList>
    </citation>
    <scope>NUCLEOTIDE SEQUENCE [LARGE SCALE GENOMIC DNA]</scope>
    <source>
        <strain evidence="5">KT71</strain>
    </source>
</reference>
<organism evidence="5 6">
    <name type="scientific">Congregibacter litoralis KT71</name>
    <dbReference type="NCBI Taxonomy" id="314285"/>
    <lineage>
        <taxon>Bacteria</taxon>
        <taxon>Pseudomonadati</taxon>
        <taxon>Pseudomonadota</taxon>
        <taxon>Gammaproteobacteria</taxon>
        <taxon>Cellvibrionales</taxon>
        <taxon>Halieaceae</taxon>
        <taxon>Congregibacter</taxon>
    </lineage>
</organism>
<dbReference type="InterPro" id="IPR029056">
    <property type="entry name" value="Ribokinase-like"/>
</dbReference>
<dbReference type="PROSITE" id="PS00584">
    <property type="entry name" value="PFKB_KINASES_2"/>
    <property type="match status" value="1"/>
</dbReference>
<name>A4A6S5_9GAMM</name>
<dbReference type="Proteomes" id="UP000019205">
    <property type="component" value="Chromosome"/>
</dbReference>
<accession>A4A6S5</accession>
<protein>
    <submittedName>
        <fullName evidence="5">Sugar kinase, ribokinase family</fullName>
        <ecNumber evidence="5">2.7.1.4</ecNumber>
    </submittedName>
</protein>
<reference evidence="5 6" key="1">
    <citation type="journal article" date="2007" name="Proc. Natl. Acad. Sci. U.S.A.">
        <title>Characterization of a marine gammaproteobacterium capable of aerobic anoxygenic photosynthesis.</title>
        <authorList>
            <person name="Fuchs B.M."/>
            <person name="Spring S."/>
            <person name="Teeling H."/>
            <person name="Quast C."/>
            <person name="Wulf J."/>
            <person name="Schattenhofer M."/>
            <person name="Yan S."/>
            <person name="Ferriera S."/>
            <person name="Johnson J."/>
            <person name="Glockner F.O."/>
            <person name="Amann R."/>
        </authorList>
    </citation>
    <scope>NUCLEOTIDE SEQUENCE [LARGE SCALE GENOMIC DNA]</scope>
    <source>
        <strain evidence="5">KT71</strain>
    </source>
</reference>
<dbReference type="GO" id="GO:0008865">
    <property type="term" value="F:fructokinase activity"/>
    <property type="evidence" value="ECO:0007669"/>
    <property type="project" value="UniProtKB-EC"/>
</dbReference>
<evidence type="ECO:0000256" key="1">
    <source>
        <dbReference type="ARBA" id="ARBA00010688"/>
    </source>
</evidence>
<evidence type="ECO:0000313" key="5">
    <source>
        <dbReference type="EMBL" id="EAQ97994.1"/>
    </source>
</evidence>
<keyword evidence="2 5" id="KW-0808">Transferase</keyword>
<keyword evidence="3 5" id="KW-0418">Kinase</keyword>
<dbReference type="PANTHER" id="PTHR43320:SF3">
    <property type="entry name" value="CARBOHYDRATE KINASE PFKB DOMAIN-CONTAINING PROTEIN"/>
    <property type="match status" value="1"/>
</dbReference>
<dbReference type="AlphaFoldDB" id="A4A6S5"/>
<dbReference type="InterPro" id="IPR011611">
    <property type="entry name" value="PfkB_dom"/>
</dbReference>
<dbReference type="InterPro" id="IPR052700">
    <property type="entry name" value="Carb_kinase_PfkB-like"/>
</dbReference>